<dbReference type="Pfam" id="PF01472">
    <property type="entry name" value="PUA"/>
    <property type="match status" value="1"/>
</dbReference>
<dbReference type="GO" id="GO:0001731">
    <property type="term" value="P:formation of translation preinitiation complex"/>
    <property type="evidence" value="ECO:0007669"/>
    <property type="project" value="TreeGrafter"/>
</dbReference>
<dbReference type="CDD" id="cd21154">
    <property type="entry name" value="PUA_MJ1432-like"/>
    <property type="match status" value="1"/>
</dbReference>
<protein>
    <submittedName>
        <fullName evidence="2">PUA domain-containing protein</fullName>
    </submittedName>
</protein>
<reference evidence="2" key="1">
    <citation type="journal article" date="2014" name="Genome Biol. Evol.">
        <title>Pangenome evidence for extensive interdomain horizontal transfer affecting lineage core and shell genes in uncultured planktonic thaumarchaeota and euryarchaeota.</title>
        <authorList>
            <person name="Deschamps P."/>
            <person name="Zivanovic Y."/>
            <person name="Moreira D."/>
            <person name="Rodriguez-Valera F."/>
            <person name="Lopez-Garcia P."/>
        </authorList>
    </citation>
    <scope>NUCLEOTIDE SEQUENCE</scope>
</reference>
<dbReference type="SUPFAM" id="SSF88697">
    <property type="entry name" value="PUA domain-like"/>
    <property type="match status" value="1"/>
</dbReference>
<dbReference type="Gene3D" id="2.30.130.10">
    <property type="entry name" value="PUA domain"/>
    <property type="match status" value="1"/>
</dbReference>
<proteinExistence type="predicted"/>
<dbReference type="PANTHER" id="PTHR22798:SF0">
    <property type="entry name" value="MALIGNANT T-CELL-AMPLIFIED SEQUENCE 1"/>
    <property type="match status" value="1"/>
</dbReference>
<evidence type="ECO:0000259" key="1">
    <source>
        <dbReference type="SMART" id="SM00359"/>
    </source>
</evidence>
<dbReference type="Gene3D" id="3.10.450.120">
    <property type="entry name" value="Pre-PUA domain, domain 1"/>
    <property type="match status" value="1"/>
</dbReference>
<dbReference type="InterPro" id="IPR002478">
    <property type="entry name" value="PUA"/>
</dbReference>
<dbReference type="SMART" id="SM00359">
    <property type="entry name" value="PUA"/>
    <property type="match status" value="1"/>
</dbReference>
<accession>A0A075FXC5</accession>
<dbReference type="InterPro" id="IPR016437">
    <property type="entry name" value="MCT-1/Tma20"/>
</dbReference>
<sequence>MKSNLISKSETAKIFEELNTQWKIEVPKQKNVRTHQIDEKGVIITGNGVTAVKIDEDILPFLGDVPILEKFPYVIVDMGAIKFVCKGANIMRPGITKFSDFEKGEIVCVIEESQHKFLAVGKAKMPSRQLDETEHGEVIKNMHYISDIFWESEKEIKY</sequence>
<dbReference type="PANTHER" id="PTHR22798">
    <property type="entry name" value="MCT-1 PROTEIN"/>
    <property type="match status" value="1"/>
</dbReference>
<evidence type="ECO:0000313" key="2">
    <source>
        <dbReference type="EMBL" id="AIE95973.1"/>
    </source>
</evidence>
<dbReference type="InterPro" id="IPR015947">
    <property type="entry name" value="PUA-like_sf"/>
</dbReference>
<dbReference type="PROSITE" id="PS50890">
    <property type="entry name" value="PUA"/>
    <property type="match status" value="1"/>
</dbReference>
<dbReference type="InterPro" id="IPR004521">
    <property type="entry name" value="Uncharacterised_CHP00451"/>
</dbReference>
<name>A0A075FXC5_9ARCH</name>
<dbReference type="NCBIfam" id="TIGR00451">
    <property type="entry name" value="unchar_dom_2"/>
    <property type="match status" value="1"/>
</dbReference>
<dbReference type="InterPro" id="IPR036974">
    <property type="entry name" value="PUA_sf"/>
</dbReference>
<dbReference type="PIRSF" id="PIRSF005067">
    <property type="entry name" value="Tma_RNA-bind_prd"/>
    <property type="match status" value="1"/>
</dbReference>
<dbReference type="EMBL" id="KF900466">
    <property type="protein sequence ID" value="AIE95973.1"/>
    <property type="molecule type" value="Genomic_DNA"/>
</dbReference>
<dbReference type="GO" id="GO:0003723">
    <property type="term" value="F:RNA binding"/>
    <property type="evidence" value="ECO:0007669"/>
    <property type="project" value="InterPro"/>
</dbReference>
<dbReference type="AlphaFoldDB" id="A0A075FXC5"/>
<feature type="domain" description="PUA" evidence="1">
    <location>
        <begin position="72"/>
        <end position="146"/>
    </location>
</feature>
<organism evidence="2">
    <name type="scientific">uncultured marine thaumarchaeote AD1000_71_D06</name>
    <dbReference type="NCBI Taxonomy" id="1455937"/>
    <lineage>
        <taxon>Archaea</taxon>
        <taxon>Nitrososphaerota</taxon>
        <taxon>environmental samples</taxon>
    </lineage>
</organism>